<dbReference type="RefSeq" id="WP_077536098.1">
    <property type="nucleotide sequence ID" value="NZ_CP019628.1"/>
</dbReference>
<keyword evidence="1" id="KW-1133">Transmembrane helix</keyword>
<evidence type="ECO:0000313" key="3">
    <source>
        <dbReference type="Proteomes" id="UP000188243"/>
    </source>
</evidence>
<organism evidence="2 3">
    <name type="scientific">Pseudoalteromonas aliena</name>
    <dbReference type="NCBI Taxonomy" id="247523"/>
    <lineage>
        <taxon>Bacteria</taxon>
        <taxon>Pseudomonadati</taxon>
        <taxon>Pseudomonadota</taxon>
        <taxon>Gammaproteobacteria</taxon>
        <taxon>Alteromonadales</taxon>
        <taxon>Pseudoalteromonadaceae</taxon>
        <taxon>Pseudoalteromonas</taxon>
    </lineage>
</organism>
<dbReference type="Proteomes" id="UP000188243">
    <property type="component" value="Chromosome"/>
</dbReference>
<dbReference type="STRING" id="247523.B0W48_06120"/>
<dbReference type="AlphaFoldDB" id="A0A1Q2GWE5"/>
<proteinExistence type="predicted"/>
<reference evidence="2 3" key="1">
    <citation type="submission" date="2017-02" db="EMBL/GenBank/DDBJ databases">
        <title>Complete genome sequence of the cold-active Pseudoalteromonas aliena strain EH1 isolated from Arctic seawater.</title>
        <authorList>
            <person name="Kim E."/>
            <person name="Heo E."/>
            <person name="Kim H."/>
            <person name="Kim D."/>
        </authorList>
    </citation>
    <scope>NUCLEOTIDE SEQUENCE [LARGE SCALE GENOMIC DNA]</scope>
    <source>
        <strain evidence="2 3">EH1</strain>
    </source>
</reference>
<keyword evidence="1" id="KW-0812">Transmembrane</keyword>
<dbReference type="EMBL" id="CP019628">
    <property type="protein sequence ID" value="AQP99414.1"/>
    <property type="molecule type" value="Genomic_DNA"/>
</dbReference>
<feature type="transmembrane region" description="Helical" evidence="1">
    <location>
        <begin position="12"/>
        <end position="30"/>
    </location>
</feature>
<evidence type="ECO:0000313" key="2">
    <source>
        <dbReference type="EMBL" id="AQP99414.1"/>
    </source>
</evidence>
<sequence length="187" mass="21442">MKSDLLKYKHYIAILLALVFINFIVEPLWANIEALQEKVYSYEVKVDKINNLMEIKGDIEKQEGLLSIRNLQLQPYLFPASTEAEFKLIAQGKVETVLADSHCNVERIGWKSRSNIHGQLIRWTLEARYRGNPRCALNASRKFESLQPIIKISDYSYAGKEVSGNKNNQMVIALTLVMWQNAKEGVL</sequence>
<evidence type="ECO:0000256" key="1">
    <source>
        <dbReference type="SAM" id="Phobius"/>
    </source>
</evidence>
<dbReference type="KEGG" id="paln:B0W48_06120"/>
<gene>
    <name evidence="2" type="ORF">B0W48_06120</name>
</gene>
<name>A0A1Q2GWE5_9GAMM</name>
<protein>
    <submittedName>
        <fullName evidence="2">Uncharacterized protein</fullName>
    </submittedName>
</protein>
<keyword evidence="1" id="KW-0472">Membrane</keyword>
<accession>A0A1Q2GWE5</accession>